<dbReference type="EMBL" id="JAVRHV010000005">
    <property type="protein sequence ID" value="MDT0553717.1"/>
    <property type="molecule type" value="Genomic_DNA"/>
</dbReference>
<dbReference type="InterPro" id="IPR024775">
    <property type="entry name" value="DinB-like"/>
</dbReference>
<gene>
    <name evidence="2" type="ORF">RM519_10705</name>
</gene>
<feature type="domain" description="DinB-like" evidence="1">
    <location>
        <begin position="13"/>
        <end position="148"/>
    </location>
</feature>
<organism evidence="2 3">
    <name type="scientific">Urechidicola vernalis</name>
    <dbReference type="NCBI Taxonomy" id="3075600"/>
    <lineage>
        <taxon>Bacteria</taxon>
        <taxon>Pseudomonadati</taxon>
        <taxon>Bacteroidota</taxon>
        <taxon>Flavobacteriia</taxon>
        <taxon>Flavobacteriales</taxon>
        <taxon>Flavobacteriaceae</taxon>
        <taxon>Urechidicola</taxon>
    </lineage>
</organism>
<dbReference type="Pfam" id="PF12867">
    <property type="entry name" value="DinB_2"/>
    <property type="match status" value="1"/>
</dbReference>
<comment type="caution">
    <text evidence="2">The sequence shown here is derived from an EMBL/GenBank/DDBJ whole genome shotgun (WGS) entry which is preliminary data.</text>
</comment>
<evidence type="ECO:0000259" key="1">
    <source>
        <dbReference type="Pfam" id="PF12867"/>
    </source>
</evidence>
<protein>
    <submittedName>
        <fullName evidence="2">DinB family protein</fullName>
    </submittedName>
</protein>
<accession>A0ABU2Y680</accession>
<proteinExistence type="predicted"/>
<dbReference type="RefSeq" id="WP_311593804.1">
    <property type="nucleotide sequence ID" value="NZ_JAVRHV010000005.1"/>
</dbReference>
<dbReference type="InterPro" id="IPR034660">
    <property type="entry name" value="DinB/YfiT-like"/>
</dbReference>
<evidence type="ECO:0000313" key="2">
    <source>
        <dbReference type="EMBL" id="MDT0553717.1"/>
    </source>
</evidence>
<dbReference type="SUPFAM" id="SSF109854">
    <property type="entry name" value="DinB/YfiT-like putative metalloenzymes"/>
    <property type="match status" value="1"/>
</dbReference>
<sequence>MKNLNMTHQFDILKKTRSAILRIIDPFTLEQINKVPSGHKNNIAWNIAHLMVTQQLLCYKNSGLPMYISDEIVEKFKKGTKTEGDLSKEEFEEVKRLFLELPEKLEADYNNGIFKNYNAYTTSLNVTLSNIETALAFSNFHEGIHLGVLFGLKKLI</sequence>
<dbReference type="Gene3D" id="1.20.120.450">
    <property type="entry name" value="dinb family like domain"/>
    <property type="match status" value="1"/>
</dbReference>
<evidence type="ECO:0000313" key="3">
    <source>
        <dbReference type="Proteomes" id="UP001252186"/>
    </source>
</evidence>
<name>A0ABU2Y680_9FLAO</name>
<keyword evidence="3" id="KW-1185">Reference proteome</keyword>
<reference evidence="2 3" key="1">
    <citation type="submission" date="2023-09" db="EMBL/GenBank/DDBJ databases">
        <authorList>
            <person name="Rey-Velasco X."/>
        </authorList>
    </citation>
    <scope>NUCLEOTIDE SEQUENCE [LARGE SCALE GENOMIC DNA]</scope>
    <source>
        <strain evidence="2 3">P050</strain>
    </source>
</reference>
<dbReference type="Proteomes" id="UP001252186">
    <property type="component" value="Unassembled WGS sequence"/>
</dbReference>